<feature type="domain" description="Alkyl hydroperoxide reductase subunit C/ Thiol specific antioxidant" evidence="1">
    <location>
        <begin position="11"/>
        <end position="45"/>
    </location>
</feature>
<dbReference type="SUPFAM" id="SSF52833">
    <property type="entry name" value="Thioredoxin-like"/>
    <property type="match status" value="1"/>
</dbReference>
<dbReference type="InterPro" id="IPR036249">
    <property type="entry name" value="Thioredoxin-like_sf"/>
</dbReference>
<dbReference type="GO" id="GO:0016209">
    <property type="term" value="F:antioxidant activity"/>
    <property type="evidence" value="ECO:0007669"/>
    <property type="project" value="InterPro"/>
</dbReference>
<sequence length="46" mass="5101">MVQPLDSDTAKVAPDFVLKDTAGQEFRLSDFKGKDPVVLVFNRGFT</sequence>
<proteinExistence type="predicted"/>
<gene>
    <name evidence="2" type="ORF">JP09_004230</name>
</gene>
<reference evidence="2 3" key="1">
    <citation type="journal article" date="2017" name="ISME J.">
        <title>Grape pomace compost harbors organohalide-respiring Dehalogenimonas species with novel reductive dehalogenase genes.</title>
        <authorList>
            <person name="Yang Y."/>
            <person name="Higgins S.A."/>
            <person name="Yan J."/>
            <person name="Simsir B."/>
            <person name="Chourey K."/>
            <person name="Iyer R."/>
            <person name="Hettich R.L."/>
            <person name="Baldwin B."/>
            <person name="Ogles D.M."/>
            <person name="Loffler F.E."/>
        </authorList>
    </citation>
    <scope>NUCLEOTIDE SEQUENCE [LARGE SCALE GENOMIC DNA]</scope>
    <source>
        <strain evidence="2 3">GP</strain>
    </source>
</reference>
<dbReference type="AlphaFoldDB" id="A0A2P5P845"/>
<dbReference type="Pfam" id="PF00578">
    <property type="entry name" value="AhpC-TSA"/>
    <property type="match status" value="1"/>
</dbReference>
<evidence type="ECO:0000313" key="3">
    <source>
        <dbReference type="Proteomes" id="UP000235653"/>
    </source>
</evidence>
<name>A0A2P5P845_9CHLR</name>
<evidence type="ECO:0000313" key="2">
    <source>
        <dbReference type="EMBL" id="PPD58456.1"/>
    </source>
</evidence>
<dbReference type="EMBL" id="JQAN02000007">
    <property type="protein sequence ID" value="PPD58456.1"/>
    <property type="molecule type" value="Genomic_DNA"/>
</dbReference>
<dbReference type="Gene3D" id="3.40.30.10">
    <property type="entry name" value="Glutaredoxin"/>
    <property type="match status" value="1"/>
</dbReference>
<dbReference type="InterPro" id="IPR000866">
    <property type="entry name" value="AhpC/TSA"/>
</dbReference>
<dbReference type="GO" id="GO:0016491">
    <property type="term" value="F:oxidoreductase activity"/>
    <property type="evidence" value="ECO:0007669"/>
    <property type="project" value="InterPro"/>
</dbReference>
<keyword evidence="3" id="KW-1185">Reference proteome</keyword>
<dbReference type="Proteomes" id="UP000235653">
    <property type="component" value="Unassembled WGS sequence"/>
</dbReference>
<protein>
    <recommendedName>
        <fullName evidence="1">Alkyl hydroperoxide reductase subunit C/ Thiol specific antioxidant domain-containing protein</fullName>
    </recommendedName>
</protein>
<accession>A0A2P5P845</accession>
<dbReference type="OrthoDB" id="9812811at2"/>
<evidence type="ECO:0000259" key="1">
    <source>
        <dbReference type="Pfam" id="PF00578"/>
    </source>
</evidence>
<organism evidence="2 3">
    <name type="scientific">Dehalogenimonas etheniformans</name>
    <dbReference type="NCBI Taxonomy" id="1536648"/>
    <lineage>
        <taxon>Bacteria</taxon>
        <taxon>Bacillati</taxon>
        <taxon>Chloroflexota</taxon>
        <taxon>Dehalococcoidia</taxon>
        <taxon>Dehalococcoidales</taxon>
        <taxon>Dehalococcoidaceae</taxon>
        <taxon>Dehalogenimonas</taxon>
    </lineage>
</organism>
<comment type="caution">
    <text evidence="2">The sequence shown here is derived from an EMBL/GenBank/DDBJ whole genome shotgun (WGS) entry which is preliminary data.</text>
</comment>